<dbReference type="Pfam" id="PF25678">
    <property type="entry name" value="DUF7946"/>
    <property type="match status" value="1"/>
</dbReference>
<sequence>MEGTQFRIRFEGFEADEHALDMRHLGQSLVGLDRMISTGLIALSDRRPPRRGERFPLVVRAQEPVAGSVEIFGDLGPLVGALPLMQEVIATGASEIIWRWVSWVFLMAGGREKDADPQYTMLMQLTHSLAQYHERSEDKQRQFFLDILDRLHPAARSAVAPIGPSCDRATIPWVGDSEEATVVDAPMADAVRSKDKIEVGDMERMRVHVDGIIHHNRQLKVDNPEVPGAYLTAQVRDPAFDTVPNVYTDAASKKGWLIVDARPTYKAGALHGLYIMNAEAADDDGSGGSQ</sequence>
<accession>A0A369T6H3</accession>
<evidence type="ECO:0000313" key="3">
    <source>
        <dbReference type="EMBL" id="RDD60492.1"/>
    </source>
</evidence>
<feature type="domain" description="DUF7946" evidence="1">
    <location>
        <begin position="6"/>
        <end position="192"/>
    </location>
</feature>
<evidence type="ECO:0000259" key="1">
    <source>
        <dbReference type="Pfam" id="PF25678"/>
    </source>
</evidence>
<proteinExistence type="predicted"/>
<dbReference type="Proteomes" id="UP000253941">
    <property type="component" value="Unassembled WGS sequence"/>
</dbReference>
<dbReference type="Pfam" id="PF25679">
    <property type="entry name" value="DUF7947"/>
    <property type="match status" value="1"/>
</dbReference>
<comment type="caution">
    <text evidence="3">The sequence shown here is derived from an EMBL/GenBank/DDBJ whole genome shotgun (WGS) entry which is preliminary data.</text>
</comment>
<dbReference type="EMBL" id="QPMH01000026">
    <property type="protein sequence ID" value="RDD60492.1"/>
    <property type="molecule type" value="Genomic_DNA"/>
</dbReference>
<organism evidence="3 4">
    <name type="scientific">Ferruginivarius sediminum</name>
    <dbReference type="NCBI Taxonomy" id="2661937"/>
    <lineage>
        <taxon>Bacteria</taxon>
        <taxon>Pseudomonadati</taxon>
        <taxon>Pseudomonadota</taxon>
        <taxon>Alphaproteobacteria</taxon>
        <taxon>Rhodospirillales</taxon>
        <taxon>Rhodospirillaceae</taxon>
        <taxon>Ferruginivarius</taxon>
    </lineage>
</organism>
<dbReference type="RefSeq" id="WP_114583617.1">
    <property type="nucleotide sequence ID" value="NZ_QPMH01000026.1"/>
</dbReference>
<gene>
    <name evidence="3" type="ORF">DRB17_18000</name>
</gene>
<dbReference type="InterPro" id="IPR057707">
    <property type="entry name" value="DUF7947"/>
</dbReference>
<evidence type="ECO:0000313" key="4">
    <source>
        <dbReference type="Proteomes" id="UP000253941"/>
    </source>
</evidence>
<name>A0A369T6H3_9PROT</name>
<protein>
    <submittedName>
        <fullName evidence="3">Uncharacterized protein</fullName>
    </submittedName>
</protein>
<reference evidence="3 4" key="1">
    <citation type="submission" date="2018-07" db="EMBL/GenBank/DDBJ databases">
        <title>Venubactetium sediminum gen. nov., sp. nov., isolated from a marine solar saltern.</title>
        <authorList>
            <person name="Wang S."/>
        </authorList>
    </citation>
    <scope>NUCLEOTIDE SEQUENCE [LARGE SCALE GENOMIC DNA]</scope>
    <source>
        <strain evidence="3 4">WD2A32</strain>
    </source>
</reference>
<keyword evidence="4" id="KW-1185">Reference proteome</keyword>
<dbReference type="InterPro" id="IPR057706">
    <property type="entry name" value="DUF7946"/>
</dbReference>
<evidence type="ECO:0000259" key="2">
    <source>
        <dbReference type="Pfam" id="PF25679"/>
    </source>
</evidence>
<feature type="domain" description="DUF7947" evidence="2">
    <location>
        <begin position="201"/>
        <end position="278"/>
    </location>
</feature>
<dbReference type="AlphaFoldDB" id="A0A369T6H3"/>